<dbReference type="Pfam" id="PF13558">
    <property type="entry name" value="SbcC_Walker_B"/>
    <property type="match status" value="1"/>
</dbReference>
<dbReference type="NCBIfam" id="TIGR02680">
    <property type="entry name" value="TIGR02680 family protein"/>
    <property type="match status" value="1"/>
</dbReference>
<dbReference type="EMBL" id="BAAADA010000014">
    <property type="protein sequence ID" value="GAA0474549.1"/>
    <property type="molecule type" value="Genomic_DNA"/>
</dbReference>
<organism evidence="2 3">
    <name type="scientific">Alkalibacterium indicireducens</name>
    <dbReference type="NCBI Taxonomy" id="398758"/>
    <lineage>
        <taxon>Bacteria</taxon>
        <taxon>Bacillati</taxon>
        <taxon>Bacillota</taxon>
        <taxon>Bacilli</taxon>
        <taxon>Lactobacillales</taxon>
        <taxon>Carnobacteriaceae</taxon>
        <taxon>Alkalibacterium</taxon>
    </lineage>
</organism>
<feature type="coiled-coil region" evidence="1">
    <location>
        <begin position="555"/>
        <end position="585"/>
    </location>
</feature>
<reference evidence="2 3" key="1">
    <citation type="journal article" date="2019" name="Int. J. Syst. Evol. Microbiol.">
        <title>The Global Catalogue of Microorganisms (GCM) 10K type strain sequencing project: providing services to taxonomists for standard genome sequencing and annotation.</title>
        <authorList>
            <consortium name="The Broad Institute Genomics Platform"/>
            <consortium name="The Broad Institute Genome Sequencing Center for Infectious Disease"/>
            <person name="Wu L."/>
            <person name="Ma J."/>
        </authorList>
    </citation>
    <scope>NUCLEOTIDE SEQUENCE [LARGE SCALE GENOMIC DNA]</scope>
    <source>
        <strain evidence="2 3">JCM 14232</strain>
    </source>
</reference>
<dbReference type="Gene3D" id="3.40.50.300">
    <property type="entry name" value="P-loop containing nucleotide triphosphate hydrolases"/>
    <property type="match status" value="1"/>
</dbReference>
<feature type="coiled-coil region" evidence="1">
    <location>
        <begin position="234"/>
        <end position="264"/>
    </location>
</feature>
<dbReference type="InterPro" id="IPR027417">
    <property type="entry name" value="P-loop_NTPase"/>
</dbReference>
<feature type="coiled-coil region" evidence="1">
    <location>
        <begin position="870"/>
        <end position="897"/>
    </location>
</feature>
<sequence>MMNSENKWEINRAGLFNYWYYEDEVFDFADGKLLLRGNNGAGKSVTMQSFLPVLLDGSTRPERLDPFGSRARRMEDYLLGEKEVTDLEERTGYLYMEFKRKKTDQYITIGIGLKARRGAQLTFWGFVITDNRRIGIDFSLYSEDIHEGKKVKIPLSKIQMRNQLDDGGELVDTKGDYASLVNQHIFGYETIEEYEDLIKLLIQLRSPKLSKDFRPTVIYDILEEALPPLSDDDLRHLSDTIEQMDQTKQQLEQLNREYHAVSALNKVYTQYNQKVLYEQANGLKTASDNFKQEEAALNYKKTEKNNLDNDINQLEEDILKHELDKQAAEKQRQRLAQHKVWNLETERREKTDDLNKETGRLKDSQSRLDIARKKEYSAREQRDAIELKSREQENELTDFLEDLASSASEAAFEESHKIHSSDFMEQYKSLFAFDAWEKQAEDHLAQLDEIAEKLSALDRLRDSFESKDRHLGEVKYQKDALRIEEKDWNDWFREEKNKQLDSIYSWVQDASYLSVPEETMQNVSRAMQHLYEDYRYDDIREPVRETVHQYESVKREDLANLKVKINSQKERLEELTIELSEWKNKKDPDPQTPPLSKAFREKLINKGVSAVPLYNAVEFRPEIDEETQKRIEAALLESGLLDALITDKTINVEHDRILTPNPQIMAYTLADILKPDLDEDATLSNEQVDQILRSILIDESNREALSISEKGYYSIGLMTGHAIPVESVRFIGKNARKRYRDSQIEQLNVSIENVKVQLKDYKEKQTAIEYDIDIARQAFRQFPNDKDLAEGYKQLTSVQHKISQVTIQIDMLSEEVKTIGAELKTQNQLLIQQTRSFTLPLALTAYQEAVKVMRLYEKGLGELKRMHMQVLNNQERHKDISARLEELEDELIRHKGEINTYQPQVDRLKKDIEYINQQIEQEGISDIRKQIQETIDTMDKLDRLIIDKRKEHTSKSKDIEYVEKNIQEYEVSLTFWNNLMEAWKNSFSNEWSKNLHDFTDFADLSLAEQAQKVQEAYTSMENQDLSVLNGRLSRVRNDQLDNLIEFSPTQRTDRVPVPDWMQLEVQRPEFEIMVKDWQRASQREVIECLYQAKKVSPYTVEKELSALKERQQVYLDEQDKRLYEEILFQSVGHKLRSRIGRAERWVEEMKELMQSRNDSSGLMFSIKWKPRTAETEDELDTRELVNLLRQKSELLNDDDIDKVTRHFRTKIERAKGIMNDSTELQTLLQVLKQVLDYRRWFSFELSFQRKGDDRKRPLTDNQFYKFSGGEKARAMYIPLFIATYSRYKEADSTAPYLISLDEAFAGVDDRNIADLFEVVEELNFNYIINSQVLWGDYPTVSQLAISELFRPQNADHVAVIRYLWDGRKRTLVTDENGESQEGESDE</sequence>
<evidence type="ECO:0000313" key="3">
    <source>
        <dbReference type="Proteomes" id="UP001410648"/>
    </source>
</evidence>
<keyword evidence="1" id="KW-0175">Coiled coil</keyword>
<gene>
    <name evidence="2" type="ORF">GCM10008936_01430</name>
</gene>
<evidence type="ECO:0000313" key="2">
    <source>
        <dbReference type="EMBL" id="GAA0474549.1"/>
    </source>
</evidence>
<dbReference type="Proteomes" id="UP001410648">
    <property type="component" value="Unassembled WGS sequence"/>
</dbReference>
<comment type="caution">
    <text evidence="2">The sequence shown here is derived from an EMBL/GenBank/DDBJ whole genome shotgun (WGS) entry which is preliminary data.</text>
</comment>
<protein>
    <submittedName>
        <fullName evidence="2">TIGR02680 family protein</fullName>
    </submittedName>
</protein>
<feature type="coiled-coil region" evidence="1">
    <location>
        <begin position="297"/>
        <end position="338"/>
    </location>
</feature>
<proteinExistence type="predicted"/>
<accession>A0ABN1AEH0</accession>
<feature type="coiled-coil region" evidence="1">
    <location>
        <begin position="433"/>
        <end position="467"/>
    </location>
</feature>
<name>A0ABN1AEH0_9LACT</name>
<dbReference type="SUPFAM" id="SSF52540">
    <property type="entry name" value="P-loop containing nucleoside triphosphate hydrolases"/>
    <property type="match status" value="1"/>
</dbReference>
<keyword evidence="3" id="KW-1185">Reference proteome</keyword>
<evidence type="ECO:0000256" key="1">
    <source>
        <dbReference type="SAM" id="Coils"/>
    </source>
</evidence>
<dbReference type="InterPro" id="IPR013496">
    <property type="entry name" value="CHP02680"/>
</dbReference>